<sequence length="416" mass="46631">MKEKLRVLIEKILKKLAVRILKKHRPEIIGITGTVGKTSVKEAVNYLLSKKYDVYAPGGSYNSAIGVPLAIIQAENPRQIYNIFSWVIIFVKAIARLWDKNYPKILILEMGVDKPKDMEYLTSFIKPKISVITAITPVHMANFPSIKELEKEKLEILNATQELAIINEDQVSIKKSPVPVLPYGKKGEISYKVEKISVNGMVFKINLGKHTAEFKTKTVGEHSIYNILATVGVGYKYGFTIDEMATLFRDFRAYKGRMNPLAGAKESFIIDDSYNSSPESVKAAILTVDNFSGRKILALGSMNELGKMSEEAHREIGSLAFNVADVLITVGDEANHFIAGEALKRGMAIDNVHTFVDSKDAGIYLKTILKEGDIVLAKGSQNKIFMEELVKQILKNKNDVKYLVRQDRFWAKKKLI</sequence>
<dbReference type="Gene3D" id="3.40.1190.10">
    <property type="entry name" value="Mur-like, catalytic domain"/>
    <property type="match status" value="1"/>
</dbReference>
<proteinExistence type="predicted"/>
<keyword evidence="1 6" id="KW-0436">Ligase</keyword>
<keyword evidence="3" id="KW-0067">ATP-binding</keyword>
<evidence type="ECO:0000256" key="1">
    <source>
        <dbReference type="ARBA" id="ARBA00022598"/>
    </source>
</evidence>
<accession>A0A0G0M0W6</accession>
<dbReference type="PANTHER" id="PTHR43024">
    <property type="entry name" value="UDP-N-ACETYLMURAMOYL-TRIPEPTIDE--D-ALANYL-D-ALANINE LIGASE"/>
    <property type="match status" value="1"/>
</dbReference>
<dbReference type="Proteomes" id="UP000034207">
    <property type="component" value="Unassembled WGS sequence"/>
</dbReference>
<dbReference type="InterPro" id="IPR004101">
    <property type="entry name" value="Mur_ligase_C"/>
</dbReference>
<evidence type="ECO:0000313" key="6">
    <source>
        <dbReference type="EMBL" id="KKQ93955.1"/>
    </source>
</evidence>
<dbReference type="Gene3D" id="3.90.190.20">
    <property type="entry name" value="Mur ligase, C-terminal domain"/>
    <property type="match status" value="1"/>
</dbReference>
<feature type="domain" description="Mur ligase C-terminal" evidence="4">
    <location>
        <begin position="256"/>
        <end position="380"/>
    </location>
</feature>
<dbReference type="SUPFAM" id="SSF53244">
    <property type="entry name" value="MurD-like peptide ligases, peptide-binding domain"/>
    <property type="match status" value="1"/>
</dbReference>
<evidence type="ECO:0000256" key="2">
    <source>
        <dbReference type="ARBA" id="ARBA00022741"/>
    </source>
</evidence>
<name>A0A0G0M0W6_UNCC2</name>
<dbReference type="InterPro" id="IPR051046">
    <property type="entry name" value="MurCDEF_CellWall_CoF430Synth"/>
</dbReference>
<dbReference type="Pfam" id="PF02875">
    <property type="entry name" value="Mur_ligase_C"/>
    <property type="match status" value="1"/>
</dbReference>
<dbReference type="EMBL" id="LBVV01000013">
    <property type="protein sequence ID" value="KKQ93955.1"/>
    <property type="molecule type" value="Genomic_DNA"/>
</dbReference>
<dbReference type="InterPro" id="IPR036615">
    <property type="entry name" value="Mur_ligase_C_dom_sf"/>
</dbReference>
<gene>
    <name evidence="6" type="ORF">UT18_C0013G0002</name>
</gene>
<dbReference type="SUPFAM" id="SSF53623">
    <property type="entry name" value="MurD-like peptide ligases, catalytic domain"/>
    <property type="match status" value="1"/>
</dbReference>
<protein>
    <submittedName>
        <fullName evidence="6">UDP-N-acetylmuramoyl-tripeptide-D-alanyl-D-alanine ligase</fullName>
    </submittedName>
</protein>
<reference evidence="6 7" key="1">
    <citation type="journal article" date="2015" name="Nature">
        <title>rRNA introns, odd ribosomes, and small enigmatic genomes across a large radiation of phyla.</title>
        <authorList>
            <person name="Brown C.T."/>
            <person name="Hug L.A."/>
            <person name="Thomas B.C."/>
            <person name="Sharon I."/>
            <person name="Castelle C.J."/>
            <person name="Singh A."/>
            <person name="Wilkins M.J."/>
            <person name="Williams K.H."/>
            <person name="Banfield J.F."/>
        </authorList>
    </citation>
    <scope>NUCLEOTIDE SEQUENCE [LARGE SCALE GENOMIC DNA]</scope>
</reference>
<organism evidence="6 7">
    <name type="scientific">candidate division CPR2 bacterium GW2011_GWC2_39_10</name>
    <dbReference type="NCBI Taxonomy" id="1618345"/>
    <lineage>
        <taxon>Bacteria</taxon>
        <taxon>Bacteria division CPR2</taxon>
    </lineage>
</organism>
<evidence type="ECO:0000259" key="5">
    <source>
        <dbReference type="Pfam" id="PF08245"/>
    </source>
</evidence>
<dbReference type="GO" id="GO:0016881">
    <property type="term" value="F:acid-amino acid ligase activity"/>
    <property type="evidence" value="ECO:0007669"/>
    <property type="project" value="InterPro"/>
</dbReference>
<dbReference type="GO" id="GO:0005524">
    <property type="term" value="F:ATP binding"/>
    <property type="evidence" value="ECO:0007669"/>
    <property type="project" value="UniProtKB-KW"/>
</dbReference>
<dbReference type="PANTHER" id="PTHR43024:SF1">
    <property type="entry name" value="UDP-N-ACETYLMURAMOYL-TRIPEPTIDE--D-ALANYL-D-ALANINE LIGASE"/>
    <property type="match status" value="1"/>
</dbReference>
<dbReference type="STRING" id="1618345.UT18_C0013G0002"/>
<dbReference type="AlphaFoldDB" id="A0A0G0M0W6"/>
<feature type="domain" description="Mur ligase central" evidence="5">
    <location>
        <begin position="31"/>
        <end position="233"/>
    </location>
</feature>
<evidence type="ECO:0000259" key="4">
    <source>
        <dbReference type="Pfam" id="PF02875"/>
    </source>
</evidence>
<evidence type="ECO:0000313" key="7">
    <source>
        <dbReference type="Proteomes" id="UP000034207"/>
    </source>
</evidence>
<dbReference type="Pfam" id="PF08245">
    <property type="entry name" value="Mur_ligase_M"/>
    <property type="match status" value="1"/>
</dbReference>
<keyword evidence="2" id="KW-0547">Nucleotide-binding</keyword>
<comment type="caution">
    <text evidence="6">The sequence shown here is derived from an EMBL/GenBank/DDBJ whole genome shotgun (WGS) entry which is preliminary data.</text>
</comment>
<dbReference type="InterPro" id="IPR013221">
    <property type="entry name" value="Mur_ligase_cen"/>
</dbReference>
<evidence type="ECO:0000256" key="3">
    <source>
        <dbReference type="ARBA" id="ARBA00022840"/>
    </source>
</evidence>
<dbReference type="InterPro" id="IPR036565">
    <property type="entry name" value="Mur-like_cat_sf"/>
</dbReference>